<keyword evidence="3" id="KW-1185">Reference proteome</keyword>
<dbReference type="AlphaFoldDB" id="A0A428X657"/>
<feature type="compositionally biased region" description="Basic and acidic residues" evidence="1">
    <location>
        <begin position="1"/>
        <end position="41"/>
    </location>
</feature>
<name>A0A428X657_AMYBA</name>
<evidence type="ECO:0000313" key="2">
    <source>
        <dbReference type="EMBL" id="RSM50808.1"/>
    </source>
</evidence>
<proteinExistence type="predicted"/>
<evidence type="ECO:0000313" key="3">
    <source>
        <dbReference type="Proteomes" id="UP000286716"/>
    </source>
</evidence>
<gene>
    <name evidence="2" type="ORF">DMA12_01280</name>
</gene>
<feature type="region of interest" description="Disordered" evidence="1">
    <location>
        <begin position="1"/>
        <end position="63"/>
    </location>
</feature>
<comment type="caution">
    <text evidence="2">The sequence shown here is derived from an EMBL/GenBank/DDBJ whole genome shotgun (WGS) entry which is preliminary data.</text>
</comment>
<sequence length="63" mass="7186">MHEPTEDDRRRQRADELRARIEDLRRGGSDSERPQSPREFTDQAAGEAAGRDDPAHDEEDDAP</sequence>
<protein>
    <submittedName>
        <fullName evidence="2">Uncharacterized protein</fullName>
    </submittedName>
</protein>
<dbReference type="EMBL" id="QHHU01000001">
    <property type="protein sequence ID" value="RSM50808.1"/>
    <property type="molecule type" value="Genomic_DNA"/>
</dbReference>
<accession>A0A428X657</accession>
<dbReference type="Proteomes" id="UP000286716">
    <property type="component" value="Unassembled WGS sequence"/>
</dbReference>
<organism evidence="2 3">
    <name type="scientific">Amycolatopsis balhimycina DSM 5908</name>
    <dbReference type="NCBI Taxonomy" id="1081091"/>
    <lineage>
        <taxon>Bacteria</taxon>
        <taxon>Bacillati</taxon>
        <taxon>Actinomycetota</taxon>
        <taxon>Actinomycetes</taxon>
        <taxon>Pseudonocardiales</taxon>
        <taxon>Pseudonocardiaceae</taxon>
        <taxon>Amycolatopsis</taxon>
    </lineage>
</organism>
<reference evidence="2 3" key="1">
    <citation type="submission" date="2018-05" db="EMBL/GenBank/DDBJ databases">
        <title>Evolution of GPA BGCs.</title>
        <authorList>
            <person name="Waglechner N."/>
            <person name="Wright G.D."/>
        </authorList>
    </citation>
    <scope>NUCLEOTIDE SEQUENCE [LARGE SCALE GENOMIC DNA]</scope>
    <source>
        <strain evidence="2 3">DSM 5908</strain>
    </source>
</reference>
<evidence type="ECO:0000256" key="1">
    <source>
        <dbReference type="SAM" id="MobiDB-lite"/>
    </source>
</evidence>